<comment type="caution">
    <text evidence="1">The sequence shown here is derived from an EMBL/GenBank/DDBJ whole genome shotgun (WGS) entry which is preliminary data.</text>
</comment>
<name>A0A7Y1F435_PSEVE</name>
<dbReference type="SUPFAM" id="SSF54171">
    <property type="entry name" value="DNA-binding domain"/>
    <property type="match status" value="1"/>
</dbReference>
<proteinExistence type="predicted"/>
<gene>
    <name evidence="1" type="ORF">HBO43_18775</name>
</gene>
<sequence length="210" mass="24200">MCSDVILLRKFTEIRSGGRRSIGVFQCRDCLGEFETRTERAKVMTGLCIPCANKRGGQKRSTHGFNNRNSRLHVTWSNMKRRCLSPRGTEVQKYEGVTLCDEWMSFEPFMQWSLANGYTDELTLDRIESSKGYEPGNCRYADYNVQAANRRLTDKNTSGHVGVSWDRGKWSAKVQWQKKQIHLGRFKDIKDAIKARNDYLAANDLPHLRA</sequence>
<dbReference type="GO" id="GO:0003677">
    <property type="term" value="F:DNA binding"/>
    <property type="evidence" value="ECO:0007669"/>
    <property type="project" value="InterPro"/>
</dbReference>
<reference evidence="1 2" key="1">
    <citation type="journal article" date="2020" name="Front. Microbiol.">
        <title>Genetic Organization of the aprX-lipA2 Operon Affects the Proteolytic Potential of Pseudomonas Species in Milk.</title>
        <authorList>
            <person name="Maier C."/>
            <person name="Huptas C."/>
            <person name="von Neubeck M."/>
            <person name="Scherer S."/>
            <person name="Wenning M."/>
            <person name="Lucking G."/>
        </authorList>
    </citation>
    <scope>NUCLEOTIDE SEQUENCE [LARGE SCALE GENOMIC DNA]</scope>
    <source>
        <strain evidence="1 2">WS 4671</strain>
    </source>
</reference>
<dbReference type="AlphaFoldDB" id="A0A7Y1F435"/>
<dbReference type="Proteomes" id="UP000552560">
    <property type="component" value="Unassembled WGS sequence"/>
</dbReference>
<evidence type="ECO:0008006" key="3">
    <source>
        <dbReference type="Google" id="ProtNLM"/>
    </source>
</evidence>
<accession>A0A7Y1F435</accession>
<evidence type="ECO:0000313" key="1">
    <source>
        <dbReference type="EMBL" id="NMX98643.1"/>
    </source>
</evidence>
<protein>
    <recommendedName>
        <fullName evidence="3">AP2 domain-containing protein</fullName>
    </recommendedName>
</protein>
<evidence type="ECO:0000313" key="2">
    <source>
        <dbReference type="Proteomes" id="UP000552560"/>
    </source>
</evidence>
<dbReference type="EMBL" id="JAAQWE010000018">
    <property type="protein sequence ID" value="NMX98643.1"/>
    <property type="molecule type" value="Genomic_DNA"/>
</dbReference>
<dbReference type="RefSeq" id="WP_169850623.1">
    <property type="nucleotide sequence ID" value="NZ_JAAQWE010000018.1"/>
</dbReference>
<organism evidence="1 2">
    <name type="scientific">Pseudomonas veronii</name>
    <dbReference type="NCBI Taxonomy" id="76761"/>
    <lineage>
        <taxon>Bacteria</taxon>
        <taxon>Pseudomonadati</taxon>
        <taxon>Pseudomonadota</taxon>
        <taxon>Gammaproteobacteria</taxon>
        <taxon>Pseudomonadales</taxon>
        <taxon>Pseudomonadaceae</taxon>
        <taxon>Pseudomonas</taxon>
    </lineage>
</organism>
<dbReference type="InterPro" id="IPR016177">
    <property type="entry name" value="DNA-bd_dom_sf"/>
</dbReference>